<dbReference type="Pfam" id="PF12680">
    <property type="entry name" value="SnoaL_2"/>
    <property type="match status" value="1"/>
</dbReference>
<protein>
    <submittedName>
        <fullName evidence="2">Putative membrane protein</fullName>
    </submittedName>
</protein>
<name>W0FLT6_9BACT</name>
<dbReference type="Gene3D" id="3.10.450.50">
    <property type="match status" value="1"/>
</dbReference>
<accession>W0FLT6</accession>
<dbReference type="SUPFAM" id="SSF54427">
    <property type="entry name" value="NTF2-like"/>
    <property type="match status" value="1"/>
</dbReference>
<feature type="domain" description="SnoaL-like" evidence="1">
    <location>
        <begin position="11"/>
        <end position="107"/>
    </location>
</feature>
<organism evidence="2">
    <name type="scientific">uncultured bacterium Contigcl_1539</name>
    <dbReference type="NCBI Taxonomy" id="1393650"/>
    <lineage>
        <taxon>Bacteria</taxon>
        <taxon>environmental samples</taxon>
    </lineage>
</organism>
<proteinExistence type="predicted"/>
<dbReference type="InterPro" id="IPR032710">
    <property type="entry name" value="NTF2-like_dom_sf"/>
</dbReference>
<dbReference type="AlphaFoldDB" id="W0FLT6"/>
<dbReference type="EMBL" id="KC246858">
    <property type="protein sequence ID" value="AHF25906.1"/>
    <property type="molecule type" value="Genomic_DNA"/>
</dbReference>
<dbReference type="InterPro" id="IPR037401">
    <property type="entry name" value="SnoaL-like"/>
</dbReference>
<evidence type="ECO:0000313" key="2">
    <source>
        <dbReference type="EMBL" id="AHF25906.1"/>
    </source>
</evidence>
<evidence type="ECO:0000259" key="1">
    <source>
        <dbReference type="Pfam" id="PF12680"/>
    </source>
</evidence>
<sequence length="127" mass="14705">MATKEENIALVKRFYDDVFNAHDISKLDEFMRDDYMQHNATVEDGKGGFIKFTEFFFTLDPIMEIVKIFANDKDEVAVFFKCTCRANGMVNKVVDIYRLQDGLLAEHWDVVEHDVGKIVLANGRDLF</sequence>
<reference evidence="2" key="1">
    <citation type="journal article" date="2013" name="PLoS ONE">
        <title>Metagenomic insights into the carbohydrate-active enzymes carried by the microorganisms adhering to solid digesta in the rumen of cows.</title>
        <authorList>
            <person name="Wang L."/>
            <person name="Hatem A."/>
            <person name="Catalyurek U.V."/>
            <person name="Morrison M."/>
            <person name="Yu Z."/>
        </authorList>
    </citation>
    <scope>NUCLEOTIDE SEQUENCE</scope>
</reference>